<dbReference type="GO" id="GO:0005886">
    <property type="term" value="C:plasma membrane"/>
    <property type="evidence" value="ECO:0007669"/>
    <property type="project" value="UniProtKB-SubCell"/>
</dbReference>
<keyword evidence="5 6" id="KW-0472">Membrane</keyword>
<evidence type="ECO:0000259" key="7">
    <source>
        <dbReference type="PROSITE" id="PS50850"/>
    </source>
</evidence>
<dbReference type="PROSITE" id="PS50850">
    <property type="entry name" value="MFS"/>
    <property type="match status" value="1"/>
</dbReference>
<dbReference type="RefSeq" id="WP_208608108.1">
    <property type="nucleotide sequence ID" value="NZ_FNUJ01000001.1"/>
</dbReference>
<evidence type="ECO:0000313" key="9">
    <source>
        <dbReference type="Proteomes" id="UP000198878"/>
    </source>
</evidence>
<keyword evidence="3 6" id="KW-0812">Transmembrane</keyword>
<feature type="transmembrane region" description="Helical" evidence="6">
    <location>
        <begin position="407"/>
        <end position="424"/>
    </location>
</feature>
<name>A0A1H5Q3C6_9PSEU</name>
<evidence type="ECO:0000256" key="3">
    <source>
        <dbReference type="ARBA" id="ARBA00022692"/>
    </source>
</evidence>
<dbReference type="PANTHER" id="PTHR42718">
    <property type="entry name" value="MAJOR FACILITATOR SUPERFAMILY MULTIDRUG TRANSPORTER MFSC"/>
    <property type="match status" value="1"/>
</dbReference>
<feature type="transmembrane region" description="Helical" evidence="6">
    <location>
        <begin position="336"/>
        <end position="358"/>
    </location>
</feature>
<keyword evidence="2" id="KW-0813">Transport</keyword>
<dbReference type="Gene3D" id="1.20.1250.20">
    <property type="entry name" value="MFS general substrate transporter like domains"/>
    <property type="match status" value="1"/>
</dbReference>
<feature type="transmembrane region" description="Helical" evidence="6">
    <location>
        <begin position="148"/>
        <end position="168"/>
    </location>
</feature>
<evidence type="ECO:0000256" key="6">
    <source>
        <dbReference type="SAM" id="Phobius"/>
    </source>
</evidence>
<evidence type="ECO:0000256" key="1">
    <source>
        <dbReference type="ARBA" id="ARBA00004651"/>
    </source>
</evidence>
<comment type="subcellular location">
    <subcellularLocation>
        <location evidence="1">Cell membrane</location>
        <topology evidence="1">Multi-pass membrane protein</topology>
    </subcellularLocation>
</comment>
<feature type="transmembrane region" description="Helical" evidence="6">
    <location>
        <begin position="89"/>
        <end position="113"/>
    </location>
</feature>
<evidence type="ECO:0000256" key="5">
    <source>
        <dbReference type="ARBA" id="ARBA00023136"/>
    </source>
</evidence>
<dbReference type="CDD" id="cd17321">
    <property type="entry name" value="MFS_MMR_MDR_like"/>
    <property type="match status" value="1"/>
</dbReference>
<feature type="transmembrane region" description="Helical" evidence="6">
    <location>
        <begin position="235"/>
        <end position="252"/>
    </location>
</feature>
<evidence type="ECO:0000256" key="2">
    <source>
        <dbReference type="ARBA" id="ARBA00022448"/>
    </source>
</evidence>
<dbReference type="InterPro" id="IPR020846">
    <property type="entry name" value="MFS_dom"/>
</dbReference>
<feature type="transmembrane region" description="Helical" evidence="6">
    <location>
        <begin position="364"/>
        <end position="386"/>
    </location>
</feature>
<reference evidence="9" key="1">
    <citation type="submission" date="2016-10" db="EMBL/GenBank/DDBJ databases">
        <authorList>
            <person name="Varghese N."/>
            <person name="Submissions S."/>
        </authorList>
    </citation>
    <scope>NUCLEOTIDE SEQUENCE [LARGE SCALE GENOMIC DNA]</scope>
    <source>
        <strain evidence="9">DSM 44654</strain>
    </source>
</reference>
<evidence type="ECO:0000256" key="4">
    <source>
        <dbReference type="ARBA" id="ARBA00022989"/>
    </source>
</evidence>
<keyword evidence="4 6" id="KW-1133">Transmembrane helix</keyword>
<organism evidence="8 9">
    <name type="scientific">Amycolatopsis pretoriensis</name>
    <dbReference type="NCBI Taxonomy" id="218821"/>
    <lineage>
        <taxon>Bacteria</taxon>
        <taxon>Bacillati</taxon>
        <taxon>Actinomycetota</taxon>
        <taxon>Actinomycetes</taxon>
        <taxon>Pseudonocardiales</taxon>
        <taxon>Pseudonocardiaceae</taxon>
        <taxon>Amycolatopsis</taxon>
    </lineage>
</organism>
<dbReference type="InterPro" id="IPR011701">
    <property type="entry name" value="MFS"/>
</dbReference>
<feature type="transmembrane region" description="Helical" evidence="6">
    <location>
        <begin position="58"/>
        <end position="77"/>
    </location>
</feature>
<keyword evidence="9" id="KW-1185">Reference proteome</keyword>
<dbReference type="STRING" id="218821.SAMN05421837_101438"/>
<dbReference type="Proteomes" id="UP000198878">
    <property type="component" value="Unassembled WGS sequence"/>
</dbReference>
<gene>
    <name evidence="8" type="ORF">SAMN05421837_101438</name>
</gene>
<dbReference type="AlphaFoldDB" id="A0A1H5Q3C6"/>
<dbReference type="InterPro" id="IPR036259">
    <property type="entry name" value="MFS_trans_sf"/>
</dbReference>
<dbReference type="SUPFAM" id="SSF103473">
    <property type="entry name" value="MFS general substrate transporter"/>
    <property type="match status" value="1"/>
</dbReference>
<feature type="transmembrane region" description="Helical" evidence="6">
    <location>
        <begin position="174"/>
        <end position="194"/>
    </location>
</feature>
<feature type="transmembrane region" description="Helical" evidence="6">
    <location>
        <begin position="272"/>
        <end position="295"/>
    </location>
</feature>
<feature type="transmembrane region" description="Helical" evidence="6">
    <location>
        <begin position="206"/>
        <end position="223"/>
    </location>
</feature>
<dbReference type="Pfam" id="PF07690">
    <property type="entry name" value="MFS_1"/>
    <property type="match status" value="1"/>
</dbReference>
<accession>A0A1H5Q3C6</accession>
<dbReference type="Gene3D" id="1.20.1720.10">
    <property type="entry name" value="Multidrug resistance protein D"/>
    <property type="match status" value="1"/>
</dbReference>
<feature type="transmembrane region" description="Helical" evidence="6">
    <location>
        <begin position="301"/>
        <end position="324"/>
    </location>
</feature>
<evidence type="ECO:0000313" key="8">
    <source>
        <dbReference type="EMBL" id="SEF20610.1"/>
    </source>
</evidence>
<feature type="transmembrane region" description="Helical" evidence="6">
    <location>
        <begin position="12"/>
        <end position="38"/>
    </location>
</feature>
<feature type="transmembrane region" description="Helical" evidence="6">
    <location>
        <begin position="119"/>
        <end position="136"/>
    </location>
</feature>
<feature type="transmembrane region" description="Helical" evidence="6">
    <location>
        <begin position="430"/>
        <end position="448"/>
    </location>
</feature>
<feature type="domain" description="Major facilitator superfamily (MFS) profile" evidence="7">
    <location>
        <begin position="20"/>
        <end position="450"/>
    </location>
</feature>
<dbReference type="EMBL" id="FNUJ01000001">
    <property type="protein sequence ID" value="SEF20610.1"/>
    <property type="molecule type" value="Genomic_DNA"/>
</dbReference>
<dbReference type="PANTHER" id="PTHR42718:SF9">
    <property type="entry name" value="MAJOR FACILITATOR SUPERFAMILY MULTIDRUG TRANSPORTER MFSC"/>
    <property type="match status" value="1"/>
</dbReference>
<dbReference type="GO" id="GO:0022857">
    <property type="term" value="F:transmembrane transporter activity"/>
    <property type="evidence" value="ECO:0007669"/>
    <property type="project" value="InterPro"/>
</dbReference>
<proteinExistence type="predicted"/>
<sequence>MTTSADITAPRTVATSAFATLAAALLGFFVVTLDAVIVNVALPAMRADLGGGITGLQWVVDGYTLTFAASLLSAGSLSDRIGAKRAFGLGVAGFVVASLACGLAPGLAALVVFRFVQGAAAAVVMPSSMALIGQAFPDRVKRARAVAIWAMGGAVASSAGPILGGLLTTVSWRWIFLVNVPVGVVALVLLTRVTRSGTQRVPFDRAGQVTGVVAMAALVYGAIEAGRRGFTDPAVLAALTLAVLAAAAFAVVEARGGHPMVPPELVRSRTVVASVVIGFAFMVGYYGMPFVLSLVLQQRGLSAPATGVVFLPMMLAGLVLTPLVPRVVERTGARPVVVTGLALMTAGLAVLAVVPASAPTWVTAVVMVFVGLGGPTVIPPVITVLLGSVGPARAGTAGGVLNTSRQLGGALAVAVFGALLTGPAGMRISLLLAAAVAAGAAFAAVAGLRD</sequence>
<protein>
    <submittedName>
        <fullName evidence="8">Drug resistance transporter, EmrB/QacA subfamily</fullName>
    </submittedName>
</protein>